<comment type="caution">
    <text evidence="6">The sequence shown here is derived from an EMBL/GenBank/DDBJ whole genome shotgun (WGS) entry which is preliminary data.</text>
</comment>
<dbReference type="PANTHER" id="PTHR42887">
    <property type="entry name" value="OS12G0638800 PROTEIN"/>
    <property type="match status" value="1"/>
</dbReference>
<dbReference type="Pfam" id="PF22780">
    <property type="entry name" value="HI0933_like_1st"/>
    <property type="match status" value="1"/>
</dbReference>
<dbReference type="InterPro" id="IPR057661">
    <property type="entry name" value="RsdA/BaiN/AoA(So)_Rossmann"/>
</dbReference>
<evidence type="ECO:0000313" key="6">
    <source>
        <dbReference type="EMBL" id="MBR7748180.1"/>
    </source>
</evidence>
<name>A0A941DHI4_9BURK</name>
<dbReference type="InterPro" id="IPR023166">
    <property type="entry name" value="BaiN-like_dom_sf"/>
</dbReference>
<dbReference type="NCBIfam" id="TIGR00275">
    <property type="entry name" value="aminoacetone oxidase family FAD-binding enzyme"/>
    <property type="match status" value="1"/>
</dbReference>
<dbReference type="Proteomes" id="UP000680158">
    <property type="component" value="Unassembled WGS sequence"/>
</dbReference>
<evidence type="ECO:0000259" key="5">
    <source>
        <dbReference type="Pfam" id="PF22780"/>
    </source>
</evidence>
<evidence type="ECO:0000313" key="7">
    <source>
        <dbReference type="Proteomes" id="UP000680158"/>
    </source>
</evidence>
<evidence type="ECO:0000256" key="3">
    <source>
        <dbReference type="ARBA" id="ARBA00022827"/>
    </source>
</evidence>
<gene>
    <name evidence="6" type="ORF">KDM92_16470</name>
</gene>
<feature type="domain" description="RsdA/BaiN/AoA(So)-like Rossmann fold-like" evidence="4">
    <location>
        <begin position="9"/>
        <end position="402"/>
    </location>
</feature>
<evidence type="ECO:0000256" key="2">
    <source>
        <dbReference type="ARBA" id="ARBA00022630"/>
    </source>
</evidence>
<accession>A0A941DHI4</accession>
<comment type="cofactor">
    <cofactor evidence="1">
        <name>FAD</name>
        <dbReference type="ChEBI" id="CHEBI:57692"/>
    </cofactor>
</comment>
<feature type="domain" description="RsdA/BaiN/AoA(So)-like insert" evidence="5">
    <location>
        <begin position="194"/>
        <end position="350"/>
    </location>
</feature>
<dbReference type="Pfam" id="PF03486">
    <property type="entry name" value="HI0933_like"/>
    <property type="match status" value="1"/>
</dbReference>
<reference evidence="6 7" key="1">
    <citation type="submission" date="2021-04" db="EMBL/GenBank/DDBJ databases">
        <title>novel species isolated from subtropical streams in China.</title>
        <authorList>
            <person name="Lu H."/>
        </authorList>
    </citation>
    <scope>NUCLEOTIDE SEQUENCE [LARGE SCALE GENOMIC DNA]</scope>
    <source>
        <strain evidence="6 7">BYS107W</strain>
    </source>
</reference>
<dbReference type="AlphaFoldDB" id="A0A941DHI4"/>
<proteinExistence type="predicted"/>
<keyword evidence="2" id="KW-0285">Flavoprotein</keyword>
<dbReference type="SUPFAM" id="SSF160996">
    <property type="entry name" value="HI0933 insert domain-like"/>
    <property type="match status" value="1"/>
</dbReference>
<dbReference type="InterPro" id="IPR004792">
    <property type="entry name" value="BaiN-like"/>
</dbReference>
<keyword evidence="3" id="KW-0274">FAD</keyword>
<dbReference type="PANTHER" id="PTHR42887:SF1">
    <property type="entry name" value="BLR3961 PROTEIN"/>
    <property type="match status" value="1"/>
</dbReference>
<keyword evidence="7" id="KW-1185">Reference proteome</keyword>
<evidence type="ECO:0000259" key="4">
    <source>
        <dbReference type="Pfam" id="PF03486"/>
    </source>
</evidence>
<evidence type="ECO:0000256" key="1">
    <source>
        <dbReference type="ARBA" id="ARBA00001974"/>
    </source>
</evidence>
<dbReference type="InterPro" id="IPR022460">
    <property type="entry name" value="Flavoprotein_PP4765"/>
</dbReference>
<dbReference type="InterPro" id="IPR055178">
    <property type="entry name" value="RsdA/BaiN/AoA(So)-like_dom"/>
</dbReference>
<dbReference type="Gene3D" id="1.10.8.260">
    <property type="entry name" value="HI0933 insert domain-like"/>
    <property type="match status" value="1"/>
</dbReference>
<dbReference type="InterPro" id="IPR036188">
    <property type="entry name" value="FAD/NAD-bd_sf"/>
</dbReference>
<dbReference type="NCBIfam" id="TIGR03862">
    <property type="entry name" value="flavo_PP4765"/>
    <property type="match status" value="1"/>
</dbReference>
<sequence>MQIQKEQIVAVIGAGPAGLMAAEQIAERGFEVHVYDAMPSAGRKFLLAGKSGMNLSHSEDFTQFKQRYRERSEVLEQCLQKFDANQIRAWAKNLGIETFVGTSGRIFPIDMKAAPLLRAWLHRLKANGVRFHMRHRWLGVDKDKHQFESPSGLVAIKFDAVVFALGGASWKRLGSDGTWIKEFAAQKIRVQDFQPSNCGFVANWSSFFQEKFAGTPLTNVSLSLDLGSNRSPSKLGQFVITERGVEGSLIYAYSADIREQIRTDEYADILIDLLPAKSPARVFEELAMPRGSRSLSSHLRSKLGLHPVHCALLYEILDPEILKDEIKLAACIKALPIRLLAPFPIDEAISSAGGIDFSELDSNYMITAKPGWFCAGEMLDWEAPTGGYLLSACFATGVAAGRGLVNWLLRQSADVSQSSNEGIK</sequence>
<organism evidence="6 7">
    <name type="scientific">Undibacterium baiyunense</name>
    <dbReference type="NCBI Taxonomy" id="2828731"/>
    <lineage>
        <taxon>Bacteria</taxon>
        <taxon>Pseudomonadati</taxon>
        <taxon>Pseudomonadota</taxon>
        <taxon>Betaproteobacteria</taxon>
        <taxon>Burkholderiales</taxon>
        <taxon>Oxalobacteraceae</taxon>
        <taxon>Undibacterium</taxon>
    </lineage>
</organism>
<dbReference type="Gene3D" id="2.40.30.10">
    <property type="entry name" value="Translation factors"/>
    <property type="match status" value="1"/>
</dbReference>
<dbReference type="SUPFAM" id="SSF51905">
    <property type="entry name" value="FAD/NAD(P)-binding domain"/>
    <property type="match status" value="1"/>
</dbReference>
<dbReference type="RefSeq" id="WP_212685517.1">
    <property type="nucleotide sequence ID" value="NZ_JAGSPM010000012.1"/>
</dbReference>
<dbReference type="EMBL" id="JAGSPM010000012">
    <property type="protein sequence ID" value="MBR7748180.1"/>
    <property type="molecule type" value="Genomic_DNA"/>
</dbReference>
<dbReference type="PRINTS" id="PR00419">
    <property type="entry name" value="ADXRDTASE"/>
</dbReference>
<protein>
    <submittedName>
        <fullName evidence="6">TIGR03862 family flavoprotein</fullName>
    </submittedName>
</protein>
<dbReference type="Gene3D" id="3.50.50.60">
    <property type="entry name" value="FAD/NAD(P)-binding domain"/>
    <property type="match status" value="1"/>
</dbReference>